<keyword evidence="3" id="KW-1185">Reference proteome</keyword>
<evidence type="ECO:0000256" key="1">
    <source>
        <dbReference type="SAM" id="MobiDB-lite"/>
    </source>
</evidence>
<sequence length="57" mass="6621">MNRFVAQSYMFDQGPSMPKNKSQQYSFNGFTSSSQDYIPKELKELIDIKPSEDKEPI</sequence>
<accession>A0ABN7V5K5</accession>
<evidence type="ECO:0000313" key="2">
    <source>
        <dbReference type="EMBL" id="CAG8734015.1"/>
    </source>
</evidence>
<organism evidence="2 3">
    <name type="scientific">Gigaspora margarita</name>
    <dbReference type="NCBI Taxonomy" id="4874"/>
    <lineage>
        <taxon>Eukaryota</taxon>
        <taxon>Fungi</taxon>
        <taxon>Fungi incertae sedis</taxon>
        <taxon>Mucoromycota</taxon>
        <taxon>Glomeromycotina</taxon>
        <taxon>Glomeromycetes</taxon>
        <taxon>Diversisporales</taxon>
        <taxon>Gigasporaceae</taxon>
        <taxon>Gigaspora</taxon>
    </lineage>
</organism>
<comment type="caution">
    <text evidence="2">The sequence shown here is derived from an EMBL/GenBank/DDBJ whole genome shotgun (WGS) entry which is preliminary data.</text>
</comment>
<dbReference type="Proteomes" id="UP000789901">
    <property type="component" value="Unassembled WGS sequence"/>
</dbReference>
<feature type="compositionally biased region" description="Polar residues" evidence="1">
    <location>
        <begin position="19"/>
        <end position="34"/>
    </location>
</feature>
<reference evidence="2 3" key="1">
    <citation type="submission" date="2021-06" db="EMBL/GenBank/DDBJ databases">
        <authorList>
            <person name="Kallberg Y."/>
            <person name="Tangrot J."/>
            <person name="Rosling A."/>
        </authorList>
    </citation>
    <scope>NUCLEOTIDE SEQUENCE [LARGE SCALE GENOMIC DNA]</scope>
    <source>
        <strain evidence="2 3">120-4 pot B 10/14</strain>
    </source>
</reference>
<protein>
    <submittedName>
        <fullName evidence="2">27893_t:CDS:1</fullName>
    </submittedName>
</protein>
<dbReference type="EMBL" id="CAJVQB010009822">
    <property type="protein sequence ID" value="CAG8734015.1"/>
    <property type="molecule type" value="Genomic_DNA"/>
</dbReference>
<proteinExistence type="predicted"/>
<name>A0ABN7V5K5_GIGMA</name>
<evidence type="ECO:0000313" key="3">
    <source>
        <dbReference type="Proteomes" id="UP000789901"/>
    </source>
</evidence>
<gene>
    <name evidence="2" type="ORF">GMARGA_LOCUS14669</name>
</gene>
<feature type="region of interest" description="Disordered" evidence="1">
    <location>
        <begin position="11"/>
        <end position="34"/>
    </location>
</feature>